<evidence type="ECO:0000313" key="3">
    <source>
        <dbReference type="EMBL" id="TNC04294.1"/>
    </source>
</evidence>
<keyword evidence="4" id="KW-1185">Reference proteome</keyword>
<name>A0A5C4L7C4_9HYPH</name>
<evidence type="ECO:0000256" key="1">
    <source>
        <dbReference type="SAM" id="MobiDB-lite"/>
    </source>
</evidence>
<feature type="compositionally biased region" description="Polar residues" evidence="1">
    <location>
        <begin position="38"/>
        <end position="51"/>
    </location>
</feature>
<protein>
    <submittedName>
        <fullName evidence="3">Uncharacterized protein</fullName>
    </submittedName>
</protein>
<keyword evidence="2" id="KW-0732">Signal</keyword>
<evidence type="ECO:0000313" key="4">
    <source>
        <dbReference type="Proteomes" id="UP000305267"/>
    </source>
</evidence>
<dbReference type="AlphaFoldDB" id="A0A5C4L7C4"/>
<dbReference type="EMBL" id="VDDA01000086">
    <property type="protein sequence ID" value="TNC04294.1"/>
    <property type="molecule type" value="Genomic_DNA"/>
</dbReference>
<feature type="signal peptide" evidence="2">
    <location>
        <begin position="1"/>
        <end position="22"/>
    </location>
</feature>
<feature type="compositionally biased region" description="Gly residues" evidence="1">
    <location>
        <begin position="88"/>
        <end position="98"/>
    </location>
</feature>
<organism evidence="3 4">
    <name type="scientific">Methylobacterium terricola</name>
    <dbReference type="NCBI Taxonomy" id="2583531"/>
    <lineage>
        <taxon>Bacteria</taxon>
        <taxon>Pseudomonadati</taxon>
        <taxon>Pseudomonadota</taxon>
        <taxon>Alphaproteobacteria</taxon>
        <taxon>Hyphomicrobiales</taxon>
        <taxon>Methylobacteriaceae</taxon>
        <taxon>Methylobacterium</taxon>
    </lineage>
</organism>
<evidence type="ECO:0000256" key="2">
    <source>
        <dbReference type="SAM" id="SignalP"/>
    </source>
</evidence>
<dbReference type="Proteomes" id="UP000305267">
    <property type="component" value="Unassembled WGS sequence"/>
</dbReference>
<accession>A0A5C4L7C4</accession>
<feature type="chain" id="PRO_5022740335" evidence="2">
    <location>
        <begin position="23"/>
        <end position="98"/>
    </location>
</feature>
<feature type="region of interest" description="Disordered" evidence="1">
    <location>
        <begin position="19"/>
        <end position="98"/>
    </location>
</feature>
<sequence length="98" mass="9258">MRLLVMCLAAVAALSVTGAASAQTLPPRGSGADYPATTGASIERQSNTTGNGPDLIIAPGATGAETITTNSAAGGNARLPERPVPNGSAGGGGDPGGG</sequence>
<reference evidence="3 4" key="1">
    <citation type="submission" date="2019-06" db="EMBL/GenBank/DDBJ databases">
        <title>Genome of Methylobacterium sp. 17Sr1-39.</title>
        <authorList>
            <person name="Seo T."/>
        </authorList>
    </citation>
    <scope>NUCLEOTIDE SEQUENCE [LARGE SCALE GENOMIC DNA]</scope>
    <source>
        <strain evidence="3 4">17Sr1-39</strain>
    </source>
</reference>
<gene>
    <name evidence="3" type="ORF">FF100_36675</name>
</gene>
<proteinExistence type="predicted"/>
<comment type="caution">
    <text evidence="3">The sequence shown here is derived from an EMBL/GenBank/DDBJ whole genome shotgun (WGS) entry which is preliminary data.</text>
</comment>
<dbReference type="OrthoDB" id="8004262at2"/>